<dbReference type="SUPFAM" id="SSF52540">
    <property type="entry name" value="P-loop containing nucleoside triphosphate hydrolases"/>
    <property type="match status" value="1"/>
</dbReference>
<accession>A0A2I0VPW8</accession>
<organism evidence="8 9">
    <name type="scientific">Dendrobium catenatum</name>
    <dbReference type="NCBI Taxonomy" id="906689"/>
    <lineage>
        <taxon>Eukaryota</taxon>
        <taxon>Viridiplantae</taxon>
        <taxon>Streptophyta</taxon>
        <taxon>Embryophyta</taxon>
        <taxon>Tracheophyta</taxon>
        <taxon>Spermatophyta</taxon>
        <taxon>Magnoliopsida</taxon>
        <taxon>Liliopsida</taxon>
        <taxon>Asparagales</taxon>
        <taxon>Orchidaceae</taxon>
        <taxon>Epidendroideae</taxon>
        <taxon>Malaxideae</taxon>
        <taxon>Dendrobiinae</taxon>
        <taxon>Dendrobium</taxon>
    </lineage>
</organism>
<evidence type="ECO:0000256" key="6">
    <source>
        <dbReference type="PROSITE-ProRule" id="PRU00283"/>
    </source>
</evidence>
<reference evidence="8 9" key="2">
    <citation type="journal article" date="2017" name="Nature">
        <title>The Apostasia genome and the evolution of orchids.</title>
        <authorList>
            <person name="Zhang G.Q."/>
            <person name="Liu K.W."/>
            <person name="Li Z."/>
            <person name="Lohaus R."/>
            <person name="Hsiao Y.Y."/>
            <person name="Niu S.C."/>
            <person name="Wang J.Y."/>
            <person name="Lin Y.C."/>
            <person name="Xu Q."/>
            <person name="Chen L.J."/>
            <person name="Yoshida K."/>
            <person name="Fujiwara S."/>
            <person name="Wang Z.W."/>
            <person name="Zhang Y.Q."/>
            <person name="Mitsuda N."/>
            <person name="Wang M."/>
            <person name="Liu G.H."/>
            <person name="Pecoraro L."/>
            <person name="Huang H.X."/>
            <person name="Xiao X.J."/>
            <person name="Lin M."/>
            <person name="Wu X.Y."/>
            <person name="Wu W.L."/>
            <person name="Chen Y.Y."/>
            <person name="Chang S.B."/>
            <person name="Sakamoto S."/>
            <person name="Ohme-Takagi M."/>
            <person name="Yagi M."/>
            <person name="Zeng S.J."/>
            <person name="Shen C.Y."/>
            <person name="Yeh C.M."/>
            <person name="Luo Y.B."/>
            <person name="Tsai W.C."/>
            <person name="Van de Peer Y."/>
            <person name="Liu Z.J."/>
        </authorList>
    </citation>
    <scope>NUCLEOTIDE SEQUENCE [LARGE SCALE GENOMIC DNA]</scope>
    <source>
        <tissue evidence="8">The whole plant</tissue>
    </source>
</reference>
<dbReference type="GO" id="GO:0008017">
    <property type="term" value="F:microtubule binding"/>
    <property type="evidence" value="ECO:0007669"/>
    <property type="project" value="InterPro"/>
</dbReference>
<dbReference type="AlphaFoldDB" id="A0A2I0VPW8"/>
<dbReference type="STRING" id="906689.A0A2I0VPW8"/>
<dbReference type="Gene3D" id="3.40.850.10">
    <property type="entry name" value="Kinesin motor domain"/>
    <property type="match status" value="1"/>
</dbReference>
<evidence type="ECO:0000256" key="1">
    <source>
        <dbReference type="ARBA" id="ARBA00004245"/>
    </source>
</evidence>
<protein>
    <submittedName>
        <fullName evidence="8">125 kDa kinesin-related protein</fullName>
    </submittedName>
</protein>
<comment type="caution">
    <text evidence="6">Lacks conserved residue(s) required for the propagation of feature annotation.</text>
</comment>
<evidence type="ECO:0000313" key="8">
    <source>
        <dbReference type="EMBL" id="PKU65433.1"/>
    </source>
</evidence>
<keyword evidence="3" id="KW-0493">Microtubule</keyword>
<evidence type="ECO:0000259" key="7">
    <source>
        <dbReference type="PROSITE" id="PS50067"/>
    </source>
</evidence>
<keyword evidence="9" id="KW-1185">Reference proteome</keyword>
<keyword evidence="2" id="KW-0963">Cytoplasm</keyword>
<evidence type="ECO:0000256" key="2">
    <source>
        <dbReference type="ARBA" id="ARBA00022490"/>
    </source>
</evidence>
<dbReference type="Proteomes" id="UP000233837">
    <property type="component" value="Unassembled WGS sequence"/>
</dbReference>
<evidence type="ECO:0000256" key="4">
    <source>
        <dbReference type="ARBA" id="ARBA00023175"/>
    </source>
</evidence>
<dbReference type="PANTHER" id="PTHR47970:SF9">
    <property type="entry name" value="KINESIN-LIKE PROTEIN KIN-5D"/>
    <property type="match status" value="1"/>
</dbReference>
<dbReference type="PANTHER" id="PTHR47970">
    <property type="entry name" value="KINESIN-LIKE PROTEIN KIF11"/>
    <property type="match status" value="1"/>
</dbReference>
<dbReference type="InterPro" id="IPR036961">
    <property type="entry name" value="Kinesin_motor_dom_sf"/>
</dbReference>
<dbReference type="GO" id="GO:0005524">
    <property type="term" value="F:ATP binding"/>
    <property type="evidence" value="ECO:0007669"/>
    <property type="project" value="InterPro"/>
</dbReference>
<dbReference type="SMART" id="SM00129">
    <property type="entry name" value="KISc"/>
    <property type="match status" value="1"/>
</dbReference>
<dbReference type="GO" id="GO:0051231">
    <property type="term" value="P:spindle elongation"/>
    <property type="evidence" value="ECO:0007669"/>
    <property type="project" value="TreeGrafter"/>
</dbReference>
<comment type="subcellular location">
    <subcellularLocation>
        <location evidence="1">Cytoplasm</location>
        <location evidence="1">Cytoskeleton</location>
    </subcellularLocation>
</comment>
<evidence type="ECO:0000256" key="3">
    <source>
        <dbReference type="ARBA" id="ARBA00022701"/>
    </source>
</evidence>
<evidence type="ECO:0000256" key="5">
    <source>
        <dbReference type="ARBA" id="ARBA00023212"/>
    </source>
</evidence>
<evidence type="ECO:0000313" key="9">
    <source>
        <dbReference type="Proteomes" id="UP000233837"/>
    </source>
</evidence>
<name>A0A2I0VPW8_9ASPA</name>
<proteinExistence type="inferred from homology"/>
<dbReference type="GO" id="GO:0090307">
    <property type="term" value="P:mitotic spindle assembly"/>
    <property type="evidence" value="ECO:0007669"/>
    <property type="project" value="TreeGrafter"/>
</dbReference>
<dbReference type="InterPro" id="IPR047149">
    <property type="entry name" value="KIF11-like"/>
</dbReference>
<comment type="similarity">
    <text evidence="6">Belongs to the TRAFAC class myosin-kinesin ATPase superfamily. Kinesin family.</text>
</comment>
<gene>
    <name evidence="8" type="primary">TKRP125</name>
    <name evidence="8" type="ORF">MA16_Dca013578</name>
</gene>
<dbReference type="GO" id="GO:0008574">
    <property type="term" value="F:plus-end-directed microtubule motor activity"/>
    <property type="evidence" value="ECO:0007669"/>
    <property type="project" value="TreeGrafter"/>
</dbReference>
<dbReference type="GO" id="GO:0005876">
    <property type="term" value="C:spindle microtubule"/>
    <property type="evidence" value="ECO:0007669"/>
    <property type="project" value="TreeGrafter"/>
</dbReference>
<dbReference type="GO" id="GO:0072686">
    <property type="term" value="C:mitotic spindle"/>
    <property type="evidence" value="ECO:0007669"/>
    <property type="project" value="TreeGrafter"/>
</dbReference>
<dbReference type="PROSITE" id="PS50067">
    <property type="entry name" value="KINESIN_MOTOR_2"/>
    <property type="match status" value="1"/>
</dbReference>
<dbReference type="InterPro" id="IPR001752">
    <property type="entry name" value="Kinesin_motor_dom"/>
</dbReference>
<dbReference type="GO" id="GO:0007018">
    <property type="term" value="P:microtubule-based movement"/>
    <property type="evidence" value="ECO:0007669"/>
    <property type="project" value="InterPro"/>
</dbReference>
<dbReference type="Pfam" id="PF00225">
    <property type="entry name" value="Kinesin"/>
    <property type="match status" value="1"/>
</dbReference>
<keyword evidence="5" id="KW-0206">Cytoskeleton</keyword>
<feature type="domain" description="Kinesin motor" evidence="7">
    <location>
        <begin position="74"/>
        <end position="210"/>
    </location>
</feature>
<reference evidence="8 9" key="1">
    <citation type="journal article" date="2016" name="Sci. Rep.">
        <title>The Dendrobium catenatum Lindl. genome sequence provides insights into polysaccharide synthase, floral development and adaptive evolution.</title>
        <authorList>
            <person name="Zhang G.Q."/>
            <person name="Xu Q."/>
            <person name="Bian C."/>
            <person name="Tsai W.C."/>
            <person name="Yeh C.M."/>
            <person name="Liu K.W."/>
            <person name="Yoshida K."/>
            <person name="Zhang L.S."/>
            <person name="Chang S.B."/>
            <person name="Chen F."/>
            <person name="Shi Y."/>
            <person name="Su Y.Y."/>
            <person name="Zhang Y.Q."/>
            <person name="Chen L.J."/>
            <person name="Yin Y."/>
            <person name="Lin M."/>
            <person name="Huang H."/>
            <person name="Deng H."/>
            <person name="Wang Z.W."/>
            <person name="Zhu S.L."/>
            <person name="Zhao X."/>
            <person name="Deng C."/>
            <person name="Niu S.C."/>
            <person name="Huang J."/>
            <person name="Wang M."/>
            <person name="Liu G.H."/>
            <person name="Yang H.J."/>
            <person name="Xiao X.J."/>
            <person name="Hsiao Y.Y."/>
            <person name="Wu W.L."/>
            <person name="Chen Y.Y."/>
            <person name="Mitsuda N."/>
            <person name="Ohme-Takagi M."/>
            <person name="Luo Y.B."/>
            <person name="Van de Peer Y."/>
            <person name="Liu Z.J."/>
        </authorList>
    </citation>
    <scope>NUCLEOTIDE SEQUENCE [LARGE SCALE GENOMIC DNA]</scope>
    <source>
        <tissue evidence="8">The whole plant</tissue>
    </source>
</reference>
<keyword evidence="4" id="KW-0505">Motor protein</keyword>
<dbReference type="EMBL" id="KZ503342">
    <property type="protein sequence ID" value="PKU65433.1"/>
    <property type="molecule type" value="Genomic_DNA"/>
</dbReference>
<sequence length="210" mass="24068">MILSNVIPIPTPVRFHSHCHYAPMIPSPLRRPSRLHLLPLNSHDPTTLISFNHLTCFRPCFRPLNNDEMRFNKPVVISYNKQRRDVATVQNIPNNQIDKTFTFDKVIGPLSLQNYLFEQAVSSIVSEVLERHNNTIFAYRQTCIRKSYTMEGGTANAKKGELPNDAGVIPRFVRQICDKLEGQNSNYSMKVSFLEPYNEEIADLLAPEKP</sequence>
<dbReference type="InterPro" id="IPR027417">
    <property type="entry name" value="P-loop_NTPase"/>
</dbReference>